<feature type="transmembrane region" description="Helical" evidence="1">
    <location>
        <begin position="46"/>
        <end position="64"/>
    </location>
</feature>
<reference evidence="2 3" key="1">
    <citation type="submission" date="2021-01" db="EMBL/GenBank/DDBJ databases">
        <title>Genome Sequencing of Type Strains.</title>
        <authorList>
            <person name="Lemaire J.F."/>
            <person name="Inderbitzin P."/>
            <person name="Collins S.B."/>
            <person name="Wespe N."/>
            <person name="Knight-Connoni V."/>
        </authorList>
    </citation>
    <scope>NUCLEOTIDE SEQUENCE [LARGE SCALE GENOMIC DNA]</scope>
    <source>
        <strain evidence="2 3">DSM 14730</strain>
    </source>
</reference>
<evidence type="ECO:0000256" key="1">
    <source>
        <dbReference type="SAM" id="Phobius"/>
    </source>
</evidence>
<protein>
    <submittedName>
        <fullName evidence="2">Uncharacterized protein</fullName>
    </submittedName>
</protein>
<sequence length="65" mass="7422">MDLWWFAYALIVIISIIGLVGTIWISTIQDKKYGSSTKQNLIRLTLIYAVLIIVSLITLAIYMFV</sequence>
<name>A0ABS2Z936_9BACL</name>
<accession>A0ABS2Z936</accession>
<keyword evidence="1" id="KW-1133">Transmembrane helix</keyword>
<evidence type="ECO:0000313" key="3">
    <source>
        <dbReference type="Proteomes" id="UP001319060"/>
    </source>
</evidence>
<dbReference type="EMBL" id="JAFHKS010000040">
    <property type="protein sequence ID" value="MBN3544107.1"/>
    <property type="molecule type" value="Genomic_DNA"/>
</dbReference>
<comment type="caution">
    <text evidence="2">The sequence shown here is derived from an EMBL/GenBank/DDBJ whole genome shotgun (WGS) entry which is preliminary data.</text>
</comment>
<dbReference type="Proteomes" id="UP001319060">
    <property type="component" value="Unassembled WGS sequence"/>
</dbReference>
<gene>
    <name evidence="2" type="ORF">JYA64_02230</name>
</gene>
<feature type="transmembrane region" description="Helical" evidence="1">
    <location>
        <begin position="6"/>
        <end position="25"/>
    </location>
</feature>
<keyword evidence="1" id="KW-0812">Transmembrane</keyword>
<proteinExistence type="predicted"/>
<evidence type="ECO:0000313" key="2">
    <source>
        <dbReference type="EMBL" id="MBN3544107.1"/>
    </source>
</evidence>
<keyword evidence="3" id="KW-1185">Reference proteome</keyword>
<organism evidence="2 3">
    <name type="scientific">Fictibacillus barbaricus</name>
    <dbReference type="NCBI Taxonomy" id="182136"/>
    <lineage>
        <taxon>Bacteria</taxon>
        <taxon>Bacillati</taxon>
        <taxon>Bacillota</taxon>
        <taxon>Bacilli</taxon>
        <taxon>Bacillales</taxon>
        <taxon>Fictibacillaceae</taxon>
        <taxon>Fictibacillus</taxon>
    </lineage>
</organism>
<dbReference type="RefSeq" id="WP_188404271.1">
    <property type="nucleotide sequence ID" value="NZ_BMCE01000004.1"/>
</dbReference>
<keyword evidence="1" id="KW-0472">Membrane</keyword>